<gene>
    <name evidence="2" type="ordered locus">Caka_3102</name>
</gene>
<accession>D5EI75</accession>
<dbReference type="HOGENOM" id="CLU_1076513_0_0_0"/>
<feature type="chain" id="PRO_5003070692" description="Methanolan biosynthesis EpsI domain-containing protein" evidence="1">
    <location>
        <begin position="25"/>
        <end position="258"/>
    </location>
</feature>
<dbReference type="RefSeq" id="WP_013044831.1">
    <property type="nucleotide sequence ID" value="NC_014008.1"/>
</dbReference>
<evidence type="ECO:0008006" key="4">
    <source>
        <dbReference type="Google" id="ProtNLM"/>
    </source>
</evidence>
<proteinExistence type="predicted"/>
<keyword evidence="3" id="KW-1185">Reference proteome</keyword>
<keyword evidence="1" id="KW-0732">Signal</keyword>
<evidence type="ECO:0000256" key="1">
    <source>
        <dbReference type="SAM" id="SignalP"/>
    </source>
</evidence>
<protein>
    <recommendedName>
        <fullName evidence="4">Methanolan biosynthesis EpsI domain-containing protein</fullName>
    </recommendedName>
</protein>
<dbReference type="KEGG" id="caa:Caka_3102"/>
<evidence type="ECO:0000313" key="2">
    <source>
        <dbReference type="EMBL" id="ADE56115.1"/>
    </source>
</evidence>
<evidence type="ECO:0000313" key="3">
    <source>
        <dbReference type="Proteomes" id="UP000000925"/>
    </source>
</evidence>
<name>D5EI75_CORAD</name>
<sequence>MTITPSRFCIFALFLLNTLNFLKATESSPFADYQNLKEIEWINFSIKPPFDMVMIAFEFGTPEARKIEIAKQLLNEREEIGFYGIIESLPDPTGIRKDWEQRRLTVDKNDRNRRFSFFHIQSPGTGDSRSSVRWLFNLDDQDELKILRMEPLGPKQRYIQRVDLEQDRANSIRSVLLSLIKAQNIEADPSSSSKLKWFYHGHKVSVGYGIGDDLICREMTIYEWENVDAELFDLIGLFNSMIKDENKRFERVATGQRR</sequence>
<organism evidence="2 3">
    <name type="scientific">Coraliomargarita akajimensis (strain DSM 45221 / IAM 15411 / JCM 23193 / KCTC 12865 / 04OKA010-24)</name>
    <dbReference type="NCBI Taxonomy" id="583355"/>
    <lineage>
        <taxon>Bacteria</taxon>
        <taxon>Pseudomonadati</taxon>
        <taxon>Verrucomicrobiota</taxon>
        <taxon>Opitutia</taxon>
        <taxon>Puniceicoccales</taxon>
        <taxon>Coraliomargaritaceae</taxon>
        <taxon>Coraliomargarita</taxon>
    </lineage>
</organism>
<dbReference type="Proteomes" id="UP000000925">
    <property type="component" value="Chromosome"/>
</dbReference>
<reference evidence="2 3" key="1">
    <citation type="journal article" date="2010" name="Stand. Genomic Sci.">
        <title>Complete genome sequence of Coraliomargarita akajimensis type strain (04OKA010-24).</title>
        <authorList>
            <person name="Mavromatis K."/>
            <person name="Abt B."/>
            <person name="Brambilla E."/>
            <person name="Lapidus A."/>
            <person name="Copeland A."/>
            <person name="Deshpande S."/>
            <person name="Nolan M."/>
            <person name="Lucas S."/>
            <person name="Tice H."/>
            <person name="Cheng J.F."/>
            <person name="Han C."/>
            <person name="Detter J.C."/>
            <person name="Woyke T."/>
            <person name="Goodwin L."/>
            <person name="Pitluck S."/>
            <person name="Held B."/>
            <person name="Brettin T."/>
            <person name="Tapia R."/>
            <person name="Ivanova N."/>
            <person name="Mikhailova N."/>
            <person name="Pati A."/>
            <person name="Liolios K."/>
            <person name="Chen A."/>
            <person name="Palaniappan K."/>
            <person name="Land M."/>
            <person name="Hauser L."/>
            <person name="Chang Y.J."/>
            <person name="Jeffries C.D."/>
            <person name="Rohde M."/>
            <person name="Goker M."/>
            <person name="Bristow J."/>
            <person name="Eisen J.A."/>
            <person name="Markowitz V."/>
            <person name="Hugenholtz P."/>
            <person name="Klenk H.P."/>
            <person name="Kyrpides N.C."/>
        </authorList>
    </citation>
    <scope>NUCLEOTIDE SEQUENCE [LARGE SCALE GENOMIC DNA]</scope>
    <source>
        <strain evidence="3">DSM 45221 / IAM 15411 / JCM 23193 / KCTC 12865</strain>
    </source>
</reference>
<dbReference type="AlphaFoldDB" id="D5EI75"/>
<dbReference type="EMBL" id="CP001998">
    <property type="protein sequence ID" value="ADE56115.1"/>
    <property type="molecule type" value="Genomic_DNA"/>
</dbReference>
<dbReference type="STRING" id="583355.Caka_3102"/>
<feature type="signal peptide" evidence="1">
    <location>
        <begin position="1"/>
        <end position="24"/>
    </location>
</feature>